<evidence type="ECO:0000313" key="2">
    <source>
        <dbReference type="EMBL" id="KAJ8969047.1"/>
    </source>
</evidence>
<dbReference type="AlphaFoldDB" id="A0AAV8ZQV7"/>
<evidence type="ECO:0000313" key="3">
    <source>
        <dbReference type="Proteomes" id="UP001162156"/>
    </source>
</evidence>
<reference evidence="2" key="1">
    <citation type="journal article" date="2023" name="Insect Mol. Biol.">
        <title>Genome sequencing provides insights into the evolution of gene families encoding plant cell wall-degrading enzymes in longhorned beetles.</title>
        <authorList>
            <person name="Shin N.R."/>
            <person name="Okamura Y."/>
            <person name="Kirsch R."/>
            <person name="Pauchet Y."/>
        </authorList>
    </citation>
    <scope>NUCLEOTIDE SEQUENCE</scope>
    <source>
        <strain evidence="2">RBIC_L_NR</strain>
    </source>
</reference>
<keyword evidence="3" id="KW-1185">Reference proteome</keyword>
<sequence length="67" mass="7521">MRSFIEPPSEENVITAIRRLENVGALDKDDNLTPLGHHLAALPVDVRIGKEKILNRKTKVCINIFSL</sequence>
<dbReference type="EMBL" id="JANEYF010000603">
    <property type="protein sequence ID" value="KAJ8969047.1"/>
    <property type="molecule type" value="Genomic_DNA"/>
</dbReference>
<name>A0AAV8ZQV7_9CUCU</name>
<dbReference type="GO" id="GO:0003723">
    <property type="term" value="F:RNA binding"/>
    <property type="evidence" value="ECO:0007669"/>
    <property type="project" value="TreeGrafter"/>
</dbReference>
<organism evidence="2 3">
    <name type="scientific">Rhamnusium bicolor</name>
    <dbReference type="NCBI Taxonomy" id="1586634"/>
    <lineage>
        <taxon>Eukaryota</taxon>
        <taxon>Metazoa</taxon>
        <taxon>Ecdysozoa</taxon>
        <taxon>Arthropoda</taxon>
        <taxon>Hexapoda</taxon>
        <taxon>Insecta</taxon>
        <taxon>Pterygota</taxon>
        <taxon>Neoptera</taxon>
        <taxon>Endopterygota</taxon>
        <taxon>Coleoptera</taxon>
        <taxon>Polyphaga</taxon>
        <taxon>Cucujiformia</taxon>
        <taxon>Chrysomeloidea</taxon>
        <taxon>Cerambycidae</taxon>
        <taxon>Lepturinae</taxon>
        <taxon>Rhagiini</taxon>
        <taxon>Rhamnusium</taxon>
    </lineage>
</organism>
<gene>
    <name evidence="2" type="ORF">NQ314_001947</name>
</gene>
<dbReference type="PANTHER" id="PTHR18934">
    <property type="entry name" value="ATP-DEPENDENT RNA HELICASE"/>
    <property type="match status" value="1"/>
</dbReference>
<dbReference type="InterPro" id="IPR048333">
    <property type="entry name" value="HA2_WH"/>
</dbReference>
<feature type="domain" description="Helicase associated" evidence="1">
    <location>
        <begin position="16"/>
        <end position="44"/>
    </location>
</feature>
<dbReference type="PANTHER" id="PTHR18934:SF145">
    <property type="entry name" value="ATP-DEPENDENT RNA HELICASE DHX57-RELATED"/>
    <property type="match status" value="1"/>
</dbReference>
<dbReference type="Proteomes" id="UP001162156">
    <property type="component" value="Unassembled WGS sequence"/>
</dbReference>
<dbReference type="Pfam" id="PF04408">
    <property type="entry name" value="WHD_HA2"/>
    <property type="match status" value="1"/>
</dbReference>
<evidence type="ECO:0000259" key="1">
    <source>
        <dbReference type="Pfam" id="PF04408"/>
    </source>
</evidence>
<dbReference type="Gene3D" id="1.20.120.1080">
    <property type="match status" value="1"/>
</dbReference>
<protein>
    <recommendedName>
        <fullName evidence="1">Helicase associated domain-containing protein</fullName>
    </recommendedName>
</protein>
<comment type="caution">
    <text evidence="2">The sequence shown here is derived from an EMBL/GenBank/DDBJ whole genome shotgun (WGS) entry which is preliminary data.</text>
</comment>
<proteinExistence type="predicted"/>
<accession>A0AAV8ZQV7</accession>
<dbReference type="GO" id="GO:0004386">
    <property type="term" value="F:helicase activity"/>
    <property type="evidence" value="ECO:0007669"/>
    <property type="project" value="TreeGrafter"/>
</dbReference>